<evidence type="ECO:0000313" key="2">
    <source>
        <dbReference type="Proteomes" id="UP000626026"/>
    </source>
</evidence>
<comment type="caution">
    <text evidence="1">The sequence shown here is derived from an EMBL/GenBank/DDBJ whole genome shotgun (WGS) entry which is preliminary data.</text>
</comment>
<protein>
    <submittedName>
        <fullName evidence="1">DUF4403 family protein</fullName>
    </submittedName>
</protein>
<evidence type="ECO:0000313" key="1">
    <source>
        <dbReference type="EMBL" id="MBC9208229.1"/>
    </source>
</evidence>
<sequence length="496" mass="54890">MRRIWAWIWRWRRWFRWGVGAGLLIAAGIYAALWLEAREALLSSDPERRAAQLTLPEQESAVMLRLNLPLELLRQAADRALPAEFRQTSQDGAASRYDITIRRTGNFTLSEADGKLRARAGMAVNGTVGLGGGLASFLGLGEKNIDAAAEVAVDFDIGADNRWCPSVGIVVHYGWTRTPRLEVVGGVWVGIEERVKAQVETALRGLPDQLQALLPCSVIREQALALWQPRSIEVQLPAAPPLYVGFQPQSIGLSEVTVEPRSLRMMLGLRARTTMASTRPRLGPPTTLPALHALPERWSDRDGRLRLSLPIRAGYDMVRDWLMGEFGGRDIPFVTPLGTVQLRVKQIFLYPSAPAIAMAVTFDVRMPDPWPDTTGQVVFSARPVLSQGGTRVGLTDLRFSRNLDSVTWSLATILFEQQIRDMLRDVAVYDLKDVMDGAVSALRQRLADPNLTHGLRVTLTRPSIRLEQVVPENDALTVLGTAEAGMEAEITALPFR</sequence>
<reference evidence="1 2" key="1">
    <citation type="journal article" date="2013" name="Int. J. Syst. Evol. Microbiol.">
        <title>Roseomonas aerophila sp. nov., isolated from air.</title>
        <authorList>
            <person name="Kim S.J."/>
            <person name="Weon H.Y."/>
            <person name="Ahn J.H."/>
            <person name="Hong S.B."/>
            <person name="Seok S.J."/>
            <person name="Whang K.S."/>
            <person name="Kwon S.W."/>
        </authorList>
    </citation>
    <scope>NUCLEOTIDE SEQUENCE [LARGE SCALE GENOMIC DNA]</scope>
    <source>
        <strain evidence="1 2">NBRC 108923</strain>
    </source>
</reference>
<gene>
    <name evidence="1" type="ORF">IBL26_15400</name>
</gene>
<keyword evidence="2" id="KW-1185">Reference proteome</keyword>
<dbReference type="Proteomes" id="UP000626026">
    <property type="component" value="Unassembled WGS sequence"/>
</dbReference>
<organism evidence="1 2">
    <name type="scientific">Teichococcus aerophilus</name>
    <dbReference type="NCBI Taxonomy" id="1224513"/>
    <lineage>
        <taxon>Bacteria</taxon>
        <taxon>Pseudomonadati</taxon>
        <taxon>Pseudomonadota</taxon>
        <taxon>Alphaproteobacteria</taxon>
        <taxon>Acetobacterales</taxon>
        <taxon>Roseomonadaceae</taxon>
        <taxon>Roseomonas</taxon>
    </lineage>
</organism>
<proteinExistence type="predicted"/>
<accession>A0ABR7RNU4</accession>
<dbReference type="Pfam" id="PF14356">
    <property type="entry name" value="DUF4403"/>
    <property type="match status" value="1"/>
</dbReference>
<dbReference type="EMBL" id="JACTVA010000028">
    <property type="protein sequence ID" value="MBC9208229.1"/>
    <property type="molecule type" value="Genomic_DNA"/>
</dbReference>
<name>A0ABR7RNU4_9PROT</name>
<dbReference type="InterPro" id="IPR025515">
    <property type="entry name" value="DUF4403"/>
</dbReference>